<dbReference type="Pfam" id="PF02204">
    <property type="entry name" value="VPS9"/>
    <property type="match status" value="1"/>
</dbReference>
<dbReference type="GO" id="GO:0005737">
    <property type="term" value="C:cytoplasm"/>
    <property type="evidence" value="ECO:0007669"/>
    <property type="project" value="TreeGrafter"/>
</dbReference>
<gene>
    <name evidence="3" type="ORF">CAOG_004207</name>
</gene>
<dbReference type="InterPro" id="IPR051984">
    <property type="entry name" value="Alsin"/>
</dbReference>
<feature type="region of interest" description="Disordered" evidence="1">
    <location>
        <begin position="653"/>
        <end position="699"/>
    </location>
</feature>
<sequence>MASAASFAELSRRVVAALSLDEETNDRQAAFTAYLQCVAGIAQHLLQFDTPSSSAPPPAATGDEERCVELNPPTASSSSGSADDQDSPSPAPSTALRQDKSRTKLFLLARLCIDRAEAISTVTSTNQSEQPNLSSQAPPRLPTPIQVQSQSQAPSQAPSQALSQSQTQSPSQAPSQAPPPHAQSPSQTQSQTLTNSHTAAPSHQMHVVLQPMERAQTANRILHQTFQLQIASVQDEAKRSAMYLSMMRKCYENLSTARRQQAELAAKIKERNDRIRLDTQRQAIEREHQLDQQNQQRTAKPAQLTLQQVQKALSDGGASAVINLLASMSSGATPAVIANTAANNGVITRGEATMIANVAVFDASQKRAKESLQMLQEIASHPEEARRVEQFVLFVFDQHEHPLSRWLAESLYTVITAFSKPIQEADAESYLEAFVQQVHTILQRLTELLPFAYLQLNSETARDQLSLTIESLVFPPSMPILLRLHSLSSQVALCEYRLGLDKLENSSLQSLGIDSKFWLGASGSESMSSKTSPYASVISLLQSLPQVSTPSAKLDILVQSIQGIVQQVEIYCRANSLSVSAHAVGGDELMPLLTHVVVHANIRTLPTDCWMMGEFMDDSAMMGQEGFCLSNLQVVVDHIRSLGETPEVAAPSCASSDPLASTPSSTAGIVPPASPARLPVSSVGEMFDDLSDDEGLPKV</sequence>
<organism evidence="3 4">
    <name type="scientific">Capsaspora owczarzaki (strain ATCC 30864)</name>
    <dbReference type="NCBI Taxonomy" id="595528"/>
    <lineage>
        <taxon>Eukaryota</taxon>
        <taxon>Filasterea</taxon>
        <taxon>Capsaspora</taxon>
    </lineage>
</organism>
<evidence type="ECO:0000313" key="4">
    <source>
        <dbReference type="Proteomes" id="UP000008743"/>
    </source>
</evidence>
<dbReference type="Proteomes" id="UP000008743">
    <property type="component" value="Unassembled WGS sequence"/>
</dbReference>
<feature type="compositionally biased region" description="Polar residues" evidence="1">
    <location>
        <begin position="653"/>
        <end position="667"/>
    </location>
</feature>
<feature type="compositionally biased region" description="Low complexity" evidence="1">
    <location>
        <begin position="183"/>
        <end position="192"/>
    </location>
</feature>
<dbReference type="GO" id="GO:0005085">
    <property type="term" value="F:guanyl-nucleotide exchange factor activity"/>
    <property type="evidence" value="ECO:0007669"/>
    <property type="project" value="TreeGrafter"/>
</dbReference>
<reference evidence="4" key="1">
    <citation type="submission" date="2011-02" db="EMBL/GenBank/DDBJ databases">
        <title>The Genome Sequence of Capsaspora owczarzaki ATCC 30864.</title>
        <authorList>
            <person name="Russ C."/>
            <person name="Cuomo C."/>
            <person name="Burger G."/>
            <person name="Gray M.W."/>
            <person name="Holland P.W.H."/>
            <person name="King N."/>
            <person name="Lang F.B.F."/>
            <person name="Roger A.J."/>
            <person name="Ruiz-Trillo I."/>
            <person name="Young S.K."/>
            <person name="Zeng Q."/>
            <person name="Gargeya S."/>
            <person name="Alvarado L."/>
            <person name="Berlin A."/>
            <person name="Chapman S.B."/>
            <person name="Chen Z."/>
            <person name="Freedman E."/>
            <person name="Gellesch M."/>
            <person name="Goldberg J."/>
            <person name="Griggs A."/>
            <person name="Gujja S."/>
            <person name="Heilman E."/>
            <person name="Heiman D."/>
            <person name="Howarth C."/>
            <person name="Mehta T."/>
            <person name="Neiman D."/>
            <person name="Pearson M."/>
            <person name="Roberts A."/>
            <person name="Saif S."/>
            <person name="Shea T."/>
            <person name="Shenoy N."/>
            <person name="Sisk P."/>
            <person name="Stolte C."/>
            <person name="Sykes S."/>
            <person name="White J."/>
            <person name="Yandava C."/>
            <person name="Haas B."/>
            <person name="Nusbaum C."/>
            <person name="Birren B."/>
        </authorList>
    </citation>
    <scope>NUCLEOTIDE SEQUENCE</scope>
    <source>
        <strain evidence="4">ATCC 30864</strain>
    </source>
</reference>
<dbReference type="InterPro" id="IPR037191">
    <property type="entry name" value="VPS9_dom_sf"/>
</dbReference>
<feature type="compositionally biased region" description="Low complexity" evidence="1">
    <location>
        <begin position="72"/>
        <end position="82"/>
    </location>
</feature>
<feature type="compositionally biased region" description="Low complexity" evidence="1">
    <location>
        <begin position="148"/>
        <end position="175"/>
    </location>
</feature>
<protein>
    <recommendedName>
        <fullName evidence="2">VPS9 domain-containing protein</fullName>
    </recommendedName>
</protein>
<accession>A0A0D2WQT1</accession>
<feature type="compositionally biased region" description="Acidic residues" evidence="1">
    <location>
        <begin position="686"/>
        <end position="699"/>
    </location>
</feature>
<keyword evidence="4" id="KW-1185">Reference proteome</keyword>
<dbReference type="SMART" id="SM00167">
    <property type="entry name" value="VPS9"/>
    <property type="match status" value="1"/>
</dbReference>
<feature type="compositionally biased region" description="Polar residues" evidence="1">
    <location>
        <begin position="122"/>
        <end position="137"/>
    </location>
</feature>
<evidence type="ECO:0000256" key="1">
    <source>
        <dbReference type="SAM" id="MobiDB-lite"/>
    </source>
</evidence>
<evidence type="ECO:0000259" key="2">
    <source>
        <dbReference type="PROSITE" id="PS51205"/>
    </source>
</evidence>
<dbReference type="Gene3D" id="1.20.1050.80">
    <property type="entry name" value="VPS9 domain"/>
    <property type="match status" value="1"/>
</dbReference>
<dbReference type="GO" id="GO:0016197">
    <property type="term" value="P:endosomal transport"/>
    <property type="evidence" value="ECO:0007669"/>
    <property type="project" value="TreeGrafter"/>
</dbReference>
<evidence type="ECO:0000313" key="3">
    <source>
        <dbReference type="EMBL" id="KJE93413.1"/>
    </source>
</evidence>
<dbReference type="InParanoid" id="A0A0D2WQT1"/>
<dbReference type="EMBL" id="KE346365">
    <property type="protein sequence ID" value="KJE93413.1"/>
    <property type="molecule type" value="Genomic_DNA"/>
</dbReference>
<feature type="domain" description="VPS9" evidence="2">
    <location>
        <begin position="487"/>
        <end position="648"/>
    </location>
</feature>
<dbReference type="SUPFAM" id="SSF109993">
    <property type="entry name" value="VPS9 domain"/>
    <property type="match status" value="1"/>
</dbReference>
<dbReference type="RefSeq" id="XP_004348032.2">
    <property type="nucleotide sequence ID" value="XM_004347982.2"/>
</dbReference>
<dbReference type="eggNOG" id="ENOG502QSSQ">
    <property type="taxonomic scope" value="Eukaryota"/>
</dbReference>
<dbReference type="GO" id="GO:0031267">
    <property type="term" value="F:small GTPase binding"/>
    <property type="evidence" value="ECO:0007669"/>
    <property type="project" value="TreeGrafter"/>
</dbReference>
<feature type="region of interest" description="Disordered" evidence="1">
    <location>
        <begin position="49"/>
        <end position="98"/>
    </location>
</feature>
<dbReference type="PROSITE" id="PS51205">
    <property type="entry name" value="VPS9"/>
    <property type="match status" value="1"/>
</dbReference>
<name>A0A0D2WQT1_CAPO3</name>
<dbReference type="PhylomeDB" id="A0A0D2WQT1"/>
<dbReference type="AlphaFoldDB" id="A0A0D2WQT1"/>
<dbReference type="InterPro" id="IPR003123">
    <property type="entry name" value="VPS9"/>
</dbReference>
<proteinExistence type="predicted"/>
<dbReference type="PANTHER" id="PTHR46089">
    <property type="entry name" value="ALSIN HOMOLOG"/>
    <property type="match status" value="1"/>
</dbReference>
<dbReference type="OrthoDB" id="10264848at2759"/>
<feature type="region of interest" description="Disordered" evidence="1">
    <location>
        <begin position="122"/>
        <end position="201"/>
    </location>
</feature>
<dbReference type="PANTHER" id="PTHR46089:SF2">
    <property type="entry name" value="ALSIN HOMOLOG"/>
    <property type="match status" value="1"/>
</dbReference>